<feature type="domain" description="K Homology" evidence="3">
    <location>
        <begin position="154"/>
        <end position="256"/>
    </location>
</feature>
<evidence type="ECO:0000256" key="2">
    <source>
        <dbReference type="SAM" id="MobiDB-lite"/>
    </source>
</evidence>
<dbReference type="InterPro" id="IPR004087">
    <property type="entry name" value="KH_dom"/>
</dbReference>
<evidence type="ECO:0000313" key="5">
    <source>
        <dbReference type="Proteomes" id="UP000887226"/>
    </source>
</evidence>
<evidence type="ECO:0000313" key="4">
    <source>
        <dbReference type="EMBL" id="KAG9244215.1"/>
    </source>
</evidence>
<reference evidence="4" key="1">
    <citation type="journal article" date="2021" name="IMA Fungus">
        <title>Genomic characterization of three marine fungi, including Emericellopsis atlantica sp. nov. with signatures of a generalist lifestyle and marine biomass degradation.</title>
        <authorList>
            <person name="Hagestad O.C."/>
            <person name="Hou L."/>
            <person name="Andersen J.H."/>
            <person name="Hansen E.H."/>
            <person name="Altermark B."/>
            <person name="Li C."/>
            <person name="Kuhnert E."/>
            <person name="Cox R.J."/>
            <person name="Crous P.W."/>
            <person name="Spatafora J.W."/>
            <person name="Lail K."/>
            <person name="Amirebrahimi M."/>
            <person name="Lipzen A."/>
            <person name="Pangilinan J."/>
            <person name="Andreopoulos W."/>
            <person name="Hayes R.D."/>
            <person name="Ng V."/>
            <person name="Grigoriev I.V."/>
            <person name="Jackson S.A."/>
            <person name="Sutton T.D.S."/>
            <person name="Dobson A.D.W."/>
            <person name="Rama T."/>
        </authorList>
    </citation>
    <scope>NUCLEOTIDE SEQUENCE</scope>
    <source>
        <strain evidence="4">TRa3180A</strain>
    </source>
</reference>
<keyword evidence="1" id="KW-0694">RNA-binding</keyword>
<dbReference type="GO" id="GO:0003723">
    <property type="term" value="F:RNA binding"/>
    <property type="evidence" value="ECO:0007669"/>
    <property type="project" value="UniProtKB-UniRule"/>
</dbReference>
<dbReference type="InterPro" id="IPR036612">
    <property type="entry name" value="KH_dom_type_1_sf"/>
</dbReference>
<accession>A0A9P8CEZ4</accession>
<organism evidence="4 5">
    <name type="scientific">Calycina marina</name>
    <dbReference type="NCBI Taxonomy" id="1763456"/>
    <lineage>
        <taxon>Eukaryota</taxon>
        <taxon>Fungi</taxon>
        <taxon>Dikarya</taxon>
        <taxon>Ascomycota</taxon>
        <taxon>Pezizomycotina</taxon>
        <taxon>Leotiomycetes</taxon>
        <taxon>Helotiales</taxon>
        <taxon>Pezizellaceae</taxon>
        <taxon>Calycina</taxon>
    </lineage>
</organism>
<dbReference type="SUPFAM" id="SSF54791">
    <property type="entry name" value="Eukaryotic type KH-domain (KH-domain type I)"/>
    <property type="match status" value="1"/>
</dbReference>
<dbReference type="SMART" id="SM00322">
    <property type="entry name" value="KH"/>
    <property type="match status" value="1"/>
</dbReference>
<protein>
    <recommendedName>
        <fullName evidence="3">K Homology domain-containing protein</fullName>
    </recommendedName>
</protein>
<dbReference type="Pfam" id="PF00013">
    <property type="entry name" value="KH_1"/>
    <property type="match status" value="1"/>
</dbReference>
<gene>
    <name evidence="4" type="ORF">BJ878DRAFT_567777</name>
</gene>
<dbReference type="Gene3D" id="3.30.1370.10">
    <property type="entry name" value="K Homology domain, type 1"/>
    <property type="match status" value="1"/>
</dbReference>
<comment type="caution">
    <text evidence="4">The sequence shown here is derived from an EMBL/GenBank/DDBJ whole genome shotgun (WGS) entry which is preliminary data.</text>
</comment>
<evidence type="ECO:0000259" key="3">
    <source>
        <dbReference type="SMART" id="SM00322"/>
    </source>
</evidence>
<name>A0A9P8CEZ4_9HELO</name>
<dbReference type="PROSITE" id="PS50084">
    <property type="entry name" value="KH_TYPE_1"/>
    <property type="match status" value="1"/>
</dbReference>
<evidence type="ECO:0000256" key="1">
    <source>
        <dbReference type="PROSITE-ProRule" id="PRU00117"/>
    </source>
</evidence>
<dbReference type="EMBL" id="MU253922">
    <property type="protein sequence ID" value="KAG9244215.1"/>
    <property type="molecule type" value="Genomic_DNA"/>
</dbReference>
<dbReference type="Proteomes" id="UP000887226">
    <property type="component" value="Unassembled WGS sequence"/>
</dbReference>
<proteinExistence type="predicted"/>
<keyword evidence="5" id="KW-1185">Reference proteome</keyword>
<sequence>MGAFFPPVQRVSLITEYASQFKIIRYKDRNEDRSEDFMGCWLEHDELLWFDSDIGALSPAMGPATTFKRERAVWNDISGPDIAEEFPGMDPVIATSIQTRPTNMQYSVVNPTATAAASPDPRNASTRELELVATGMKERNTDGPNEQSTQQVDAQRQLKVHVTHKDDALNQNCPTGKQIFFDQREGCFSTDTHTHSKHRIGAIIGTGGSSIEEIRHLSGSVIQISDRESPREKLVSINGTAGYNKKAIDKITLKVDKLNMQFNFPRKQDTERPFMRRVSSPTPPMTMVPSNSARSIFGIYKHRYSSPTLRRLANNAPHTAFALGWFSNAREGLSTAWLSLTGGTQSNAGCEQGAHEIEDDNAIGIKREAEDDVLLGNVAKRRRDGERGDCTTEGDESDDHEDARHDGGIVAQNQPRCMDLL</sequence>
<feature type="region of interest" description="Disordered" evidence="2">
    <location>
        <begin position="380"/>
        <end position="412"/>
    </location>
</feature>
<dbReference type="InterPro" id="IPR004088">
    <property type="entry name" value="KH_dom_type_1"/>
</dbReference>
<dbReference type="AlphaFoldDB" id="A0A9P8CEZ4"/>